<name>A0A9K3GSC0_9EUKA</name>
<proteinExistence type="predicted"/>
<protein>
    <submittedName>
        <fullName evidence="1">Uncharacterized protein</fullName>
    </submittedName>
</protein>
<evidence type="ECO:0000313" key="1">
    <source>
        <dbReference type="EMBL" id="GIQ93000.1"/>
    </source>
</evidence>
<evidence type="ECO:0000313" key="2">
    <source>
        <dbReference type="Proteomes" id="UP000265618"/>
    </source>
</evidence>
<reference evidence="1 2" key="1">
    <citation type="journal article" date="2018" name="PLoS ONE">
        <title>The draft genome of Kipferlia bialata reveals reductive genome evolution in fornicate parasites.</title>
        <authorList>
            <person name="Tanifuji G."/>
            <person name="Takabayashi S."/>
            <person name="Kume K."/>
            <person name="Takagi M."/>
            <person name="Nakayama T."/>
            <person name="Kamikawa R."/>
            <person name="Inagaki Y."/>
            <person name="Hashimoto T."/>
        </authorList>
    </citation>
    <scope>NUCLEOTIDE SEQUENCE [LARGE SCALE GENOMIC DNA]</scope>
    <source>
        <strain evidence="1">NY0173</strain>
    </source>
</reference>
<feature type="non-terminal residue" evidence="1">
    <location>
        <position position="1"/>
    </location>
</feature>
<sequence length="47" mass="4890">DDAAQKLNAAGSRLGLEVVAAPVEVVAAKGKILSLSLFLFLSRSIHI</sequence>
<comment type="caution">
    <text evidence="1">The sequence shown here is derived from an EMBL/GenBank/DDBJ whole genome shotgun (WGS) entry which is preliminary data.</text>
</comment>
<dbReference type="EMBL" id="BDIP01011139">
    <property type="protein sequence ID" value="GIQ93000.1"/>
    <property type="molecule type" value="Genomic_DNA"/>
</dbReference>
<accession>A0A9K3GSC0</accession>
<keyword evidence="2" id="KW-1185">Reference proteome</keyword>
<dbReference type="AlphaFoldDB" id="A0A9K3GSC0"/>
<dbReference type="Proteomes" id="UP000265618">
    <property type="component" value="Unassembled WGS sequence"/>
</dbReference>
<organism evidence="1 2">
    <name type="scientific">Kipferlia bialata</name>
    <dbReference type="NCBI Taxonomy" id="797122"/>
    <lineage>
        <taxon>Eukaryota</taxon>
        <taxon>Metamonada</taxon>
        <taxon>Carpediemonas-like organisms</taxon>
        <taxon>Kipferlia</taxon>
    </lineage>
</organism>
<gene>
    <name evidence="1" type="ORF">KIPB_017129</name>
</gene>